<feature type="transmembrane region" description="Helical" evidence="2">
    <location>
        <begin position="85"/>
        <end position="102"/>
    </location>
</feature>
<keyword evidence="2" id="KW-0472">Membrane</keyword>
<dbReference type="EMBL" id="CABPRJ010000011">
    <property type="protein sequence ID" value="VVC25317.1"/>
    <property type="molecule type" value="Genomic_DNA"/>
</dbReference>
<feature type="compositionally biased region" description="Basic and acidic residues" evidence="1">
    <location>
        <begin position="232"/>
        <end position="241"/>
    </location>
</feature>
<protein>
    <submittedName>
        <fullName evidence="3">Uncharacterized protein</fullName>
    </submittedName>
</protein>
<dbReference type="AlphaFoldDB" id="A0A5E4LZY1"/>
<feature type="compositionally biased region" description="Polar residues" evidence="1">
    <location>
        <begin position="164"/>
        <end position="191"/>
    </location>
</feature>
<evidence type="ECO:0000256" key="1">
    <source>
        <dbReference type="SAM" id="MobiDB-lite"/>
    </source>
</evidence>
<feature type="region of interest" description="Disordered" evidence="1">
    <location>
        <begin position="205"/>
        <end position="267"/>
    </location>
</feature>
<reference evidence="3 4" key="1">
    <citation type="submission" date="2019-08" db="EMBL/GenBank/DDBJ databases">
        <authorList>
            <person name="Alioto T."/>
            <person name="Alioto T."/>
            <person name="Gomez Garrido J."/>
        </authorList>
    </citation>
    <scope>NUCLEOTIDE SEQUENCE [LARGE SCALE GENOMIC DNA]</scope>
</reference>
<accession>A0A5E4LZY1</accession>
<dbReference type="Proteomes" id="UP000325440">
    <property type="component" value="Unassembled WGS sequence"/>
</dbReference>
<proteinExistence type="predicted"/>
<name>A0A5E4LZY1_9HEMI</name>
<gene>
    <name evidence="3" type="ORF">CINCED_3A009758</name>
</gene>
<feature type="transmembrane region" description="Helical" evidence="2">
    <location>
        <begin position="114"/>
        <end position="138"/>
    </location>
</feature>
<feature type="region of interest" description="Disordered" evidence="1">
    <location>
        <begin position="164"/>
        <end position="193"/>
    </location>
</feature>
<keyword evidence="2" id="KW-1133">Transmembrane helix</keyword>
<keyword evidence="4" id="KW-1185">Reference proteome</keyword>
<evidence type="ECO:0000256" key="2">
    <source>
        <dbReference type="SAM" id="Phobius"/>
    </source>
</evidence>
<keyword evidence="2" id="KW-0812">Transmembrane</keyword>
<evidence type="ECO:0000313" key="3">
    <source>
        <dbReference type="EMBL" id="VVC25317.1"/>
    </source>
</evidence>
<feature type="compositionally biased region" description="Polar residues" evidence="1">
    <location>
        <begin position="242"/>
        <end position="261"/>
    </location>
</feature>
<organism evidence="3 4">
    <name type="scientific">Cinara cedri</name>
    <dbReference type="NCBI Taxonomy" id="506608"/>
    <lineage>
        <taxon>Eukaryota</taxon>
        <taxon>Metazoa</taxon>
        <taxon>Ecdysozoa</taxon>
        <taxon>Arthropoda</taxon>
        <taxon>Hexapoda</taxon>
        <taxon>Insecta</taxon>
        <taxon>Pterygota</taxon>
        <taxon>Neoptera</taxon>
        <taxon>Paraneoptera</taxon>
        <taxon>Hemiptera</taxon>
        <taxon>Sternorrhyncha</taxon>
        <taxon>Aphidomorpha</taxon>
        <taxon>Aphidoidea</taxon>
        <taxon>Aphididae</taxon>
        <taxon>Lachninae</taxon>
        <taxon>Cinara</taxon>
    </lineage>
</organism>
<evidence type="ECO:0000313" key="4">
    <source>
        <dbReference type="Proteomes" id="UP000325440"/>
    </source>
</evidence>
<sequence>MKSNFNDSLLGNRVTNSYSLKRKYKDNSFSKLQGQQRNRCKSCNLKKQLGKMFRIEFTLRTSVIQRYTMVLPGALLGRIDHINNALLLSGLGFIMDMFFLLFHKSDSSWLYIKAIQFILRLIICLFQLACITAIYCYVKQEQTIRDNKNNLNWIEKQLNKIVPNSGQSEVPSTSKDPLNEPSTSKLPSSPLNAEPIEDETTAAALVDTPMQPLKNEITDKLPPNINEIPVGEADKITDTDNRSPGQTPGTDGQPDVNSNVNQERDKS</sequence>
<dbReference type="OrthoDB" id="6595046at2759"/>